<dbReference type="GO" id="GO:0015074">
    <property type="term" value="P:DNA integration"/>
    <property type="evidence" value="ECO:0007669"/>
    <property type="project" value="InterPro"/>
</dbReference>
<gene>
    <name evidence="2" type="ORF">GNZ21_12640</name>
</gene>
<name>A0A7K1UL19_9MICC</name>
<sequence>MRVNSDAGSQDTSLAFTEALEEAGITGSIGSVGDNAAAETFFATLKNEMYHQQVLTTRSRSRFAVAEYIEVFYNRCRRHSSLGYRAPATAWAEHQQPAAADLPEAA</sequence>
<dbReference type="InterPro" id="IPR001584">
    <property type="entry name" value="Integrase_cat-core"/>
</dbReference>
<organism evidence="2 3">
    <name type="scientific">Nesterenkonia alkaliphila</name>
    <dbReference type="NCBI Taxonomy" id="1463631"/>
    <lineage>
        <taxon>Bacteria</taxon>
        <taxon>Bacillati</taxon>
        <taxon>Actinomycetota</taxon>
        <taxon>Actinomycetes</taxon>
        <taxon>Micrococcales</taxon>
        <taxon>Micrococcaceae</taxon>
        <taxon>Nesterenkonia</taxon>
    </lineage>
</organism>
<evidence type="ECO:0000259" key="1">
    <source>
        <dbReference type="Pfam" id="PF13333"/>
    </source>
</evidence>
<dbReference type="Proteomes" id="UP000460157">
    <property type="component" value="Unassembled WGS sequence"/>
</dbReference>
<comment type="caution">
    <text evidence="2">The sequence shown here is derived from an EMBL/GenBank/DDBJ whole genome shotgun (WGS) entry which is preliminary data.</text>
</comment>
<keyword evidence="3" id="KW-1185">Reference proteome</keyword>
<proteinExistence type="predicted"/>
<dbReference type="AlphaFoldDB" id="A0A7K1UL19"/>
<dbReference type="InterPro" id="IPR050900">
    <property type="entry name" value="Transposase_IS3/IS150/IS904"/>
</dbReference>
<dbReference type="InterPro" id="IPR036397">
    <property type="entry name" value="RNaseH_sf"/>
</dbReference>
<dbReference type="PANTHER" id="PTHR46889:SF4">
    <property type="entry name" value="TRANSPOSASE INSO FOR INSERTION SEQUENCE ELEMENT IS911B-RELATED"/>
    <property type="match status" value="1"/>
</dbReference>
<protein>
    <submittedName>
        <fullName evidence="2">IS3 family transposase</fullName>
    </submittedName>
</protein>
<dbReference type="InterPro" id="IPR012337">
    <property type="entry name" value="RNaseH-like_sf"/>
</dbReference>
<dbReference type="Gene3D" id="3.30.420.10">
    <property type="entry name" value="Ribonuclease H-like superfamily/Ribonuclease H"/>
    <property type="match status" value="1"/>
</dbReference>
<dbReference type="EMBL" id="WRPM01000093">
    <property type="protein sequence ID" value="MVT27187.1"/>
    <property type="molecule type" value="Genomic_DNA"/>
</dbReference>
<dbReference type="GO" id="GO:0003676">
    <property type="term" value="F:nucleic acid binding"/>
    <property type="evidence" value="ECO:0007669"/>
    <property type="project" value="InterPro"/>
</dbReference>
<accession>A0A7K1UL19</accession>
<dbReference type="RefSeq" id="WP_188503819.1">
    <property type="nucleotide sequence ID" value="NZ_BMFX01000032.1"/>
</dbReference>
<evidence type="ECO:0000313" key="3">
    <source>
        <dbReference type="Proteomes" id="UP000460157"/>
    </source>
</evidence>
<feature type="domain" description="Integrase catalytic" evidence="1">
    <location>
        <begin position="39"/>
        <end position="85"/>
    </location>
</feature>
<evidence type="ECO:0000313" key="2">
    <source>
        <dbReference type="EMBL" id="MVT27187.1"/>
    </source>
</evidence>
<reference evidence="2 3" key="1">
    <citation type="submission" date="2019-12" db="EMBL/GenBank/DDBJ databases">
        <title>Nesterenkonia muleiensis sp. nov., a novel actinobacterium isolated from sap of Populus euphratica.</title>
        <authorList>
            <person name="Wang R."/>
        </authorList>
    </citation>
    <scope>NUCLEOTIDE SEQUENCE [LARGE SCALE GENOMIC DNA]</scope>
    <source>
        <strain evidence="2 3">F10</strain>
    </source>
</reference>
<dbReference type="PANTHER" id="PTHR46889">
    <property type="entry name" value="TRANSPOSASE INSF FOR INSERTION SEQUENCE IS3B-RELATED"/>
    <property type="match status" value="1"/>
</dbReference>
<dbReference type="Pfam" id="PF13333">
    <property type="entry name" value="rve_2"/>
    <property type="match status" value="1"/>
</dbReference>
<dbReference type="SUPFAM" id="SSF53098">
    <property type="entry name" value="Ribonuclease H-like"/>
    <property type="match status" value="1"/>
</dbReference>